<gene>
    <name evidence="2" type="ORF">DVH02_14880</name>
</gene>
<dbReference type="AlphaFoldDB" id="A0A370B6A5"/>
<keyword evidence="3" id="KW-1185">Reference proteome</keyword>
<sequence>MAIGDLDSDQSLYRDIDETDPGESELDEFSLSPSNEPHAHMSEELGRWILDRLPSWPRARGPTTADHG</sequence>
<feature type="region of interest" description="Disordered" evidence="1">
    <location>
        <begin position="1"/>
        <end position="42"/>
    </location>
</feature>
<feature type="compositionally biased region" description="Acidic residues" evidence="1">
    <location>
        <begin position="17"/>
        <end position="28"/>
    </location>
</feature>
<evidence type="ECO:0000313" key="2">
    <source>
        <dbReference type="EMBL" id="RDG37367.1"/>
    </source>
</evidence>
<organism evidence="2 3">
    <name type="scientific">Streptomyces corynorhini</name>
    <dbReference type="NCBI Taxonomy" id="2282652"/>
    <lineage>
        <taxon>Bacteria</taxon>
        <taxon>Bacillati</taxon>
        <taxon>Actinomycetota</taxon>
        <taxon>Actinomycetes</taxon>
        <taxon>Kitasatosporales</taxon>
        <taxon>Streptomycetaceae</taxon>
        <taxon>Streptomyces</taxon>
    </lineage>
</organism>
<dbReference type="EMBL" id="QQNA01000104">
    <property type="protein sequence ID" value="RDG37367.1"/>
    <property type="molecule type" value="Genomic_DNA"/>
</dbReference>
<evidence type="ECO:0000256" key="1">
    <source>
        <dbReference type="SAM" id="MobiDB-lite"/>
    </source>
</evidence>
<protein>
    <submittedName>
        <fullName evidence="2">Uncharacterized protein</fullName>
    </submittedName>
</protein>
<proteinExistence type="predicted"/>
<dbReference type="Proteomes" id="UP000253741">
    <property type="component" value="Unassembled WGS sequence"/>
</dbReference>
<evidence type="ECO:0000313" key="3">
    <source>
        <dbReference type="Proteomes" id="UP000253741"/>
    </source>
</evidence>
<name>A0A370B6A5_9ACTN</name>
<reference evidence="2 3" key="1">
    <citation type="submission" date="2018-07" db="EMBL/GenBank/DDBJ databases">
        <title>Streptomyces species from bats.</title>
        <authorList>
            <person name="Dunlap C."/>
        </authorList>
    </citation>
    <scope>NUCLEOTIDE SEQUENCE [LARGE SCALE GENOMIC DNA]</scope>
    <source>
        <strain evidence="2 3">AC230</strain>
    </source>
</reference>
<accession>A0A370B6A5</accession>
<comment type="caution">
    <text evidence="2">The sequence shown here is derived from an EMBL/GenBank/DDBJ whole genome shotgun (WGS) entry which is preliminary data.</text>
</comment>